<dbReference type="OrthoDB" id="5022096at2759"/>
<organism evidence="8 9">
    <name type="scientific">Aspergillus leporis</name>
    <dbReference type="NCBI Taxonomy" id="41062"/>
    <lineage>
        <taxon>Eukaryota</taxon>
        <taxon>Fungi</taxon>
        <taxon>Dikarya</taxon>
        <taxon>Ascomycota</taxon>
        <taxon>Pezizomycotina</taxon>
        <taxon>Eurotiomycetes</taxon>
        <taxon>Eurotiomycetidae</taxon>
        <taxon>Eurotiales</taxon>
        <taxon>Aspergillaceae</taxon>
        <taxon>Aspergillus</taxon>
        <taxon>Aspergillus subgen. Circumdati</taxon>
    </lineage>
</organism>
<evidence type="ECO:0000256" key="5">
    <source>
        <dbReference type="ARBA" id="ARBA00038359"/>
    </source>
</evidence>
<feature type="transmembrane region" description="Helical" evidence="6">
    <location>
        <begin position="170"/>
        <end position="190"/>
    </location>
</feature>
<evidence type="ECO:0000313" key="8">
    <source>
        <dbReference type="EMBL" id="KAB8070414.1"/>
    </source>
</evidence>
<feature type="transmembrane region" description="Helical" evidence="6">
    <location>
        <begin position="202"/>
        <end position="222"/>
    </location>
</feature>
<feature type="transmembrane region" description="Helical" evidence="6">
    <location>
        <begin position="86"/>
        <end position="106"/>
    </location>
</feature>
<dbReference type="PANTHER" id="PTHR33048">
    <property type="entry name" value="PTH11-LIKE INTEGRAL MEMBRANE PROTEIN (AFU_ORTHOLOGUE AFUA_5G11245)"/>
    <property type="match status" value="1"/>
</dbReference>
<feature type="domain" description="Rhodopsin" evidence="7">
    <location>
        <begin position="14"/>
        <end position="206"/>
    </location>
</feature>
<feature type="transmembrane region" description="Helical" evidence="6">
    <location>
        <begin position="12"/>
        <end position="28"/>
    </location>
</feature>
<comment type="similarity">
    <text evidence="5">Belongs to the SAT4 family.</text>
</comment>
<keyword evidence="2 6" id="KW-0812">Transmembrane</keyword>
<dbReference type="InterPro" id="IPR052337">
    <property type="entry name" value="SAT4-like"/>
</dbReference>
<name>A0A5N5WT97_9EURO</name>
<dbReference type="AlphaFoldDB" id="A0A5N5WT97"/>
<keyword evidence="9" id="KW-1185">Reference proteome</keyword>
<dbReference type="EMBL" id="ML732303">
    <property type="protein sequence ID" value="KAB8070414.1"/>
    <property type="molecule type" value="Genomic_DNA"/>
</dbReference>
<evidence type="ECO:0000313" key="9">
    <source>
        <dbReference type="Proteomes" id="UP000326565"/>
    </source>
</evidence>
<evidence type="ECO:0000256" key="1">
    <source>
        <dbReference type="ARBA" id="ARBA00004141"/>
    </source>
</evidence>
<feature type="transmembrane region" description="Helical" evidence="6">
    <location>
        <begin position="48"/>
        <end position="74"/>
    </location>
</feature>
<dbReference type="Proteomes" id="UP000326565">
    <property type="component" value="Unassembled WGS sequence"/>
</dbReference>
<dbReference type="Pfam" id="PF20684">
    <property type="entry name" value="Fung_rhodopsin"/>
    <property type="match status" value="1"/>
</dbReference>
<evidence type="ECO:0000256" key="4">
    <source>
        <dbReference type="ARBA" id="ARBA00023136"/>
    </source>
</evidence>
<evidence type="ECO:0000256" key="3">
    <source>
        <dbReference type="ARBA" id="ARBA00022989"/>
    </source>
</evidence>
<evidence type="ECO:0000259" key="7">
    <source>
        <dbReference type="Pfam" id="PF20684"/>
    </source>
</evidence>
<evidence type="ECO:0000256" key="6">
    <source>
        <dbReference type="SAM" id="Phobius"/>
    </source>
</evidence>
<keyword evidence="4 6" id="KW-0472">Membrane</keyword>
<dbReference type="GO" id="GO:0016020">
    <property type="term" value="C:membrane"/>
    <property type="evidence" value="ECO:0007669"/>
    <property type="project" value="UniProtKB-SubCell"/>
</dbReference>
<reference evidence="8 9" key="1">
    <citation type="submission" date="2019-04" db="EMBL/GenBank/DDBJ databases">
        <title>Friends and foes A comparative genomics study of 23 Aspergillus species from section Flavi.</title>
        <authorList>
            <consortium name="DOE Joint Genome Institute"/>
            <person name="Kjaerbolling I."/>
            <person name="Vesth T."/>
            <person name="Frisvad J.C."/>
            <person name="Nybo J.L."/>
            <person name="Theobald S."/>
            <person name="Kildgaard S."/>
            <person name="Isbrandt T."/>
            <person name="Kuo A."/>
            <person name="Sato A."/>
            <person name="Lyhne E.K."/>
            <person name="Kogle M.E."/>
            <person name="Wiebenga A."/>
            <person name="Kun R.S."/>
            <person name="Lubbers R.J."/>
            <person name="Makela M.R."/>
            <person name="Barry K."/>
            <person name="Chovatia M."/>
            <person name="Clum A."/>
            <person name="Daum C."/>
            <person name="Haridas S."/>
            <person name="He G."/>
            <person name="LaButti K."/>
            <person name="Lipzen A."/>
            <person name="Mondo S."/>
            <person name="Riley R."/>
            <person name="Salamov A."/>
            <person name="Simmons B.A."/>
            <person name="Magnuson J.K."/>
            <person name="Henrissat B."/>
            <person name="Mortensen U.H."/>
            <person name="Larsen T.O."/>
            <person name="Devries R.P."/>
            <person name="Grigoriev I.V."/>
            <person name="Machida M."/>
            <person name="Baker S.E."/>
            <person name="Andersen M.R."/>
        </authorList>
    </citation>
    <scope>NUCLEOTIDE SEQUENCE [LARGE SCALE GENOMIC DNA]</scope>
    <source>
        <strain evidence="8 9">CBS 151.66</strain>
    </source>
</reference>
<accession>A0A5N5WT97</accession>
<dbReference type="InterPro" id="IPR049326">
    <property type="entry name" value="Rhodopsin_dom_fungi"/>
</dbReference>
<dbReference type="PANTHER" id="PTHR33048:SF31">
    <property type="entry name" value="INTEGRAL MEMBRANE PROTEIN"/>
    <property type="match status" value="1"/>
</dbReference>
<gene>
    <name evidence="8" type="ORF">BDV29DRAFT_194103</name>
</gene>
<proteinExistence type="inferred from homology"/>
<evidence type="ECO:0000256" key="2">
    <source>
        <dbReference type="ARBA" id="ARBA00022692"/>
    </source>
</evidence>
<sequence length="315" mass="34938">MAISTDDAPKVAGSIILLTALALVSYALRESRVSRRSWSTEDWIMTAAVYFLIFEVGYVAAIIPIKLSISWILVRVVEGRKLYINTQYFMIVKFTAMNVIALMFILTNCIPVEATWDKSLLENGGHCRPAHILADIYYATTAANIITDRVTVVMPIPLSWHVQLDRGTKISIAGLMSLGILAPLSACVRLKYIVNLTNQIDFLFANAIGMFVGNVATLRPLFRSFLDRTVRDTGCSSHSFRTGNSRFSLWYELSGHGKSGKHTCSATVSQVRGAHGKRRDSQLSDGDSQKQIIQSNDVQGHADLMVSRQVNITYN</sequence>
<keyword evidence="3 6" id="KW-1133">Transmembrane helix</keyword>
<protein>
    <recommendedName>
        <fullName evidence="7">Rhodopsin domain-containing protein</fullName>
    </recommendedName>
</protein>
<comment type="subcellular location">
    <subcellularLocation>
        <location evidence="1">Membrane</location>
        <topology evidence="1">Multi-pass membrane protein</topology>
    </subcellularLocation>
</comment>